<dbReference type="InterPro" id="IPR036640">
    <property type="entry name" value="ABC1_TM_sf"/>
</dbReference>
<keyword evidence="8 9" id="KW-0472">Membrane</keyword>
<dbReference type="InterPro" id="IPR011527">
    <property type="entry name" value="ABC1_TM_dom"/>
</dbReference>
<evidence type="ECO:0000313" key="11">
    <source>
        <dbReference type="EMBL" id="CEK64797.1"/>
    </source>
</evidence>
<feature type="transmembrane region" description="Helical" evidence="9">
    <location>
        <begin position="149"/>
        <end position="169"/>
    </location>
</feature>
<dbReference type="GO" id="GO:0005524">
    <property type="term" value="F:ATP binding"/>
    <property type="evidence" value="ECO:0007669"/>
    <property type="project" value="UniProtKB-KW"/>
</dbReference>
<keyword evidence="4" id="KW-0677">Repeat</keyword>
<evidence type="ECO:0000256" key="5">
    <source>
        <dbReference type="ARBA" id="ARBA00022741"/>
    </source>
</evidence>
<feature type="non-terminal residue" evidence="11">
    <location>
        <position position="220"/>
    </location>
</feature>
<dbReference type="Pfam" id="PF00664">
    <property type="entry name" value="ABC_membrane"/>
    <property type="match status" value="1"/>
</dbReference>
<evidence type="ECO:0000256" key="1">
    <source>
        <dbReference type="ARBA" id="ARBA00004127"/>
    </source>
</evidence>
<dbReference type="GO" id="GO:0012505">
    <property type="term" value="C:endomembrane system"/>
    <property type="evidence" value="ECO:0007669"/>
    <property type="project" value="UniProtKB-SubCell"/>
</dbReference>
<dbReference type="SUPFAM" id="SSF90123">
    <property type="entry name" value="ABC transporter transmembrane region"/>
    <property type="match status" value="1"/>
</dbReference>
<protein>
    <recommendedName>
        <fullName evidence="10">ABC transmembrane type-1 domain-containing protein</fullName>
    </recommendedName>
</protein>
<keyword evidence="7 9" id="KW-1133">Transmembrane helix</keyword>
<evidence type="ECO:0000256" key="9">
    <source>
        <dbReference type="SAM" id="Phobius"/>
    </source>
</evidence>
<dbReference type="PROSITE" id="PS50929">
    <property type="entry name" value="ABC_TM1F"/>
    <property type="match status" value="1"/>
</dbReference>
<accession>A0A0B6Z8U5</accession>
<keyword evidence="6" id="KW-0067">ATP-binding</keyword>
<dbReference type="PANTHER" id="PTHR24223">
    <property type="entry name" value="ATP-BINDING CASSETTE SUB-FAMILY C"/>
    <property type="match status" value="1"/>
</dbReference>
<sequence>EVLNIRDDLINTLETNLDNMDNLERKVSIISDQIQLQCEKTSNMSICTASSLKRRYTIVDSKDKEEKQPLKKDESKLVQAEAMETGKVKLNVYRTYIHAVGIILSIVIIIFFLLYNAASIYSNVWLSQWSNDASNPNISKNVDHRNMRLGVYGVLGLLQGIFVFINSLMRLLGAVAASRVLHTGILTNVIQSPMNFFDTTPIGRIVNRFSKDLDTLDTMI</sequence>
<evidence type="ECO:0000256" key="8">
    <source>
        <dbReference type="ARBA" id="ARBA00023136"/>
    </source>
</evidence>
<organism evidence="11">
    <name type="scientific">Arion vulgaris</name>
    <dbReference type="NCBI Taxonomy" id="1028688"/>
    <lineage>
        <taxon>Eukaryota</taxon>
        <taxon>Metazoa</taxon>
        <taxon>Spiralia</taxon>
        <taxon>Lophotrochozoa</taxon>
        <taxon>Mollusca</taxon>
        <taxon>Gastropoda</taxon>
        <taxon>Heterobranchia</taxon>
        <taxon>Euthyneura</taxon>
        <taxon>Panpulmonata</taxon>
        <taxon>Eupulmonata</taxon>
        <taxon>Stylommatophora</taxon>
        <taxon>Helicina</taxon>
        <taxon>Arionoidea</taxon>
        <taxon>Arionidae</taxon>
        <taxon>Arion</taxon>
    </lineage>
</organism>
<dbReference type="PANTHER" id="PTHR24223:SF443">
    <property type="entry name" value="MULTIDRUG-RESISTANCE LIKE PROTEIN 1, ISOFORM I"/>
    <property type="match status" value="1"/>
</dbReference>
<keyword evidence="3 9" id="KW-0812">Transmembrane</keyword>
<comment type="subcellular location">
    <subcellularLocation>
        <location evidence="1">Endomembrane system</location>
        <topology evidence="1">Multi-pass membrane protein</topology>
    </subcellularLocation>
</comment>
<keyword evidence="5" id="KW-0547">Nucleotide-binding</keyword>
<keyword evidence="2" id="KW-0813">Transport</keyword>
<feature type="non-terminal residue" evidence="11">
    <location>
        <position position="1"/>
    </location>
</feature>
<evidence type="ECO:0000256" key="3">
    <source>
        <dbReference type="ARBA" id="ARBA00022692"/>
    </source>
</evidence>
<dbReference type="AlphaFoldDB" id="A0A0B6Z8U5"/>
<name>A0A0B6Z8U5_9EUPU</name>
<evidence type="ECO:0000256" key="7">
    <source>
        <dbReference type="ARBA" id="ARBA00022989"/>
    </source>
</evidence>
<dbReference type="Gene3D" id="1.20.1560.10">
    <property type="entry name" value="ABC transporter type 1, transmembrane domain"/>
    <property type="match status" value="1"/>
</dbReference>
<evidence type="ECO:0000259" key="10">
    <source>
        <dbReference type="PROSITE" id="PS50929"/>
    </source>
</evidence>
<evidence type="ECO:0000256" key="6">
    <source>
        <dbReference type="ARBA" id="ARBA00022840"/>
    </source>
</evidence>
<evidence type="ECO:0000256" key="4">
    <source>
        <dbReference type="ARBA" id="ARBA00022737"/>
    </source>
</evidence>
<feature type="transmembrane region" description="Helical" evidence="9">
    <location>
        <begin position="96"/>
        <end position="118"/>
    </location>
</feature>
<dbReference type="GO" id="GO:0016020">
    <property type="term" value="C:membrane"/>
    <property type="evidence" value="ECO:0007669"/>
    <property type="project" value="InterPro"/>
</dbReference>
<feature type="domain" description="ABC transmembrane type-1" evidence="10">
    <location>
        <begin position="106"/>
        <end position="220"/>
    </location>
</feature>
<proteinExistence type="predicted"/>
<reference evidence="11" key="1">
    <citation type="submission" date="2014-12" db="EMBL/GenBank/DDBJ databases">
        <title>Insight into the proteome of Arion vulgaris.</title>
        <authorList>
            <person name="Aradska J."/>
            <person name="Bulat T."/>
            <person name="Smidak R."/>
            <person name="Sarate P."/>
            <person name="Gangsoo J."/>
            <person name="Sialana F."/>
            <person name="Bilban M."/>
            <person name="Lubec G."/>
        </authorList>
    </citation>
    <scope>NUCLEOTIDE SEQUENCE</scope>
    <source>
        <tissue evidence="11">Skin</tissue>
    </source>
</reference>
<gene>
    <name evidence="11" type="primary">ORF52972</name>
</gene>
<evidence type="ECO:0000256" key="2">
    <source>
        <dbReference type="ARBA" id="ARBA00022448"/>
    </source>
</evidence>
<dbReference type="InterPro" id="IPR050173">
    <property type="entry name" value="ABC_transporter_C-like"/>
</dbReference>
<dbReference type="EMBL" id="HACG01017932">
    <property type="protein sequence ID" value="CEK64797.1"/>
    <property type="molecule type" value="Transcribed_RNA"/>
</dbReference>
<dbReference type="GO" id="GO:0140359">
    <property type="term" value="F:ABC-type transporter activity"/>
    <property type="evidence" value="ECO:0007669"/>
    <property type="project" value="InterPro"/>
</dbReference>